<keyword evidence="11" id="KW-1185">Reference proteome</keyword>
<keyword evidence="4 6" id="KW-0238">DNA-binding</keyword>
<dbReference type="Gene3D" id="1.10.1740.10">
    <property type="match status" value="1"/>
</dbReference>
<keyword evidence="3 6" id="KW-0731">Sigma factor</keyword>
<dbReference type="Gene3D" id="1.10.10.10">
    <property type="entry name" value="Winged helix-like DNA-binding domain superfamily/Winged helix DNA-binding domain"/>
    <property type="match status" value="1"/>
</dbReference>
<evidence type="ECO:0000259" key="9">
    <source>
        <dbReference type="Pfam" id="PF04545"/>
    </source>
</evidence>
<dbReference type="PANTHER" id="PTHR43133">
    <property type="entry name" value="RNA POLYMERASE ECF-TYPE SIGMA FACTO"/>
    <property type="match status" value="1"/>
</dbReference>
<dbReference type="NCBIfam" id="TIGR02937">
    <property type="entry name" value="sigma70-ECF"/>
    <property type="match status" value="1"/>
</dbReference>
<organism evidence="10 11">
    <name type="scientific">Streptomyces sp. 900105755</name>
    <dbReference type="NCBI Taxonomy" id="3154389"/>
    <lineage>
        <taxon>Bacteria</taxon>
        <taxon>Bacillati</taxon>
        <taxon>Actinomycetota</taxon>
        <taxon>Actinomycetes</taxon>
        <taxon>Kitasatosporales</taxon>
        <taxon>Streptomycetaceae</taxon>
        <taxon>Streptomyces</taxon>
    </lineage>
</organism>
<evidence type="ECO:0000256" key="5">
    <source>
        <dbReference type="ARBA" id="ARBA00023163"/>
    </source>
</evidence>
<dbReference type="InterPro" id="IPR000838">
    <property type="entry name" value="RNA_pol_sigma70_ECF_CS"/>
</dbReference>
<comment type="similarity">
    <text evidence="1 6">Belongs to the sigma-70 factor family. ECF subfamily.</text>
</comment>
<dbReference type="Pfam" id="PF04542">
    <property type="entry name" value="Sigma70_r2"/>
    <property type="match status" value="1"/>
</dbReference>
<dbReference type="InterPro" id="IPR014284">
    <property type="entry name" value="RNA_pol_sigma-70_dom"/>
</dbReference>
<accession>A0ABV1TUU2</accession>
<dbReference type="Proteomes" id="UP001490365">
    <property type="component" value="Unassembled WGS sequence"/>
</dbReference>
<dbReference type="Pfam" id="PF04545">
    <property type="entry name" value="Sigma70_r4"/>
    <property type="match status" value="1"/>
</dbReference>
<dbReference type="InterPro" id="IPR007630">
    <property type="entry name" value="RNA_pol_sigma70_r4"/>
</dbReference>
<evidence type="ECO:0000256" key="6">
    <source>
        <dbReference type="RuleBase" id="RU000716"/>
    </source>
</evidence>
<feature type="region of interest" description="Disordered" evidence="7">
    <location>
        <begin position="186"/>
        <end position="222"/>
    </location>
</feature>
<keyword evidence="2 6" id="KW-0805">Transcription regulation</keyword>
<comment type="caution">
    <text evidence="10">The sequence shown here is derived from an EMBL/GenBank/DDBJ whole genome shotgun (WGS) entry which is preliminary data.</text>
</comment>
<evidence type="ECO:0000313" key="11">
    <source>
        <dbReference type="Proteomes" id="UP001490365"/>
    </source>
</evidence>
<evidence type="ECO:0000256" key="1">
    <source>
        <dbReference type="ARBA" id="ARBA00010641"/>
    </source>
</evidence>
<keyword evidence="5 6" id="KW-0804">Transcription</keyword>
<dbReference type="SUPFAM" id="SSF88946">
    <property type="entry name" value="Sigma2 domain of RNA polymerase sigma factors"/>
    <property type="match status" value="1"/>
</dbReference>
<dbReference type="EMBL" id="JBEOZM010000036">
    <property type="protein sequence ID" value="MER6273803.1"/>
    <property type="molecule type" value="Genomic_DNA"/>
</dbReference>
<dbReference type="InterPro" id="IPR036388">
    <property type="entry name" value="WH-like_DNA-bd_sf"/>
</dbReference>
<evidence type="ECO:0000256" key="7">
    <source>
        <dbReference type="SAM" id="MobiDB-lite"/>
    </source>
</evidence>
<evidence type="ECO:0000256" key="3">
    <source>
        <dbReference type="ARBA" id="ARBA00023082"/>
    </source>
</evidence>
<name>A0ABV1TUU2_9ACTN</name>
<proteinExistence type="inferred from homology"/>
<sequence>MTTALAPEARTSAPQAFHAPGSAEQKMRMIYDVNKNSLMRSLLGWTQGDRQTAEDLVQEAMLRAWRNLDILPDDPRAVRPWLLTVSRRLAIDMLRARSARPTEVEDDPLESIPVTGEPLEQVLDRQVLRTALAGLSATHRAVLAQVYFLHQPVRHAAEVLNVPEGTVKSRTHNALRALREALGDRNGGTLRARHGLPAQAQGHPGRRSAAVRSAATGSVTAH</sequence>
<feature type="region of interest" description="Disordered" evidence="7">
    <location>
        <begin position="1"/>
        <end position="21"/>
    </location>
</feature>
<evidence type="ECO:0000259" key="8">
    <source>
        <dbReference type="Pfam" id="PF04542"/>
    </source>
</evidence>
<feature type="domain" description="RNA polymerase sigma-70 region 2" evidence="8">
    <location>
        <begin position="39"/>
        <end position="98"/>
    </location>
</feature>
<dbReference type="SUPFAM" id="SSF88659">
    <property type="entry name" value="Sigma3 and sigma4 domains of RNA polymerase sigma factors"/>
    <property type="match status" value="1"/>
</dbReference>
<gene>
    <name evidence="10" type="ORF">ABT211_42080</name>
</gene>
<dbReference type="PROSITE" id="PS01063">
    <property type="entry name" value="SIGMA70_ECF"/>
    <property type="match status" value="1"/>
</dbReference>
<evidence type="ECO:0000256" key="4">
    <source>
        <dbReference type="ARBA" id="ARBA00023125"/>
    </source>
</evidence>
<dbReference type="InterPro" id="IPR013325">
    <property type="entry name" value="RNA_pol_sigma_r2"/>
</dbReference>
<dbReference type="RefSeq" id="WP_351962038.1">
    <property type="nucleotide sequence ID" value="NZ_JBEOZM010000036.1"/>
</dbReference>
<dbReference type="InterPro" id="IPR039425">
    <property type="entry name" value="RNA_pol_sigma-70-like"/>
</dbReference>
<feature type="domain" description="RNA polymerase sigma-70 region 4" evidence="9">
    <location>
        <begin position="131"/>
        <end position="180"/>
    </location>
</feature>
<protein>
    <recommendedName>
        <fullName evidence="6">RNA polymerase sigma factor</fullName>
    </recommendedName>
</protein>
<dbReference type="InterPro" id="IPR013324">
    <property type="entry name" value="RNA_pol_sigma_r3/r4-like"/>
</dbReference>
<evidence type="ECO:0000313" key="10">
    <source>
        <dbReference type="EMBL" id="MER6273803.1"/>
    </source>
</evidence>
<dbReference type="InterPro" id="IPR007627">
    <property type="entry name" value="RNA_pol_sigma70_r2"/>
</dbReference>
<reference evidence="10 11" key="1">
    <citation type="submission" date="2024-06" db="EMBL/GenBank/DDBJ databases">
        <title>The Natural Products Discovery Center: Release of the First 8490 Sequenced Strains for Exploring Actinobacteria Biosynthetic Diversity.</title>
        <authorList>
            <person name="Kalkreuter E."/>
            <person name="Kautsar S.A."/>
            <person name="Yang D."/>
            <person name="Bader C.D."/>
            <person name="Teijaro C.N."/>
            <person name="Fluegel L."/>
            <person name="Davis C.M."/>
            <person name="Simpson J.R."/>
            <person name="Lauterbach L."/>
            <person name="Steele A.D."/>
            <person name="Gui C."/>
            <person name="Meng S."/>
            <person name="Li G."/>
            <person name="Viehrig K."/>
            <person name="Ye F."/>
            <person name="Su P."/>
            <person name="Kiefer A.F."/>
            <person name="Nichols A."/>
            <person name="Cepeda A.J."/>
            <person name="Yan W."/>
            <person name="Fan B."/>
            <person name="Jiang Y."/>
            <person name="Adhikari A."/>
            <person name="Zheng C.-J."/>
            <person name="Schuster L."/>
            <person name="Cowan T.M."/>
            <person name="Smanski M.J."/>
            <person name="Chevrette M.G."/>
            <person name="De Carvalho L.P.S."/>
            <person name="Shen B."/>
        </authorList>
    </citation>
    <scope>NUCLEOTIDE SEQUENCE [LARGE SCALE GENOMIC DNA]</scope>
    <source>
        <strain evidence="10 11">NPDC001694</strain>
    </source>
</reference>
<evidence type="ECO:0000256" key="2">
    <source>
        <dbReference type="ARBA" id="ARBA00023015"/>
    </source>
</evidence>
<dbReference type="PANTHER" id="PTHR43133:SF52">
    <property type="entry name" value="ECF RNA POLYMERASE SIGMA FACTOR SIGL"/>
    <property type="match status" value="1"/>
</dbReference>